<feature type="region of interest" description="Disordered" evidence="1">
    <location>
        <begin position="1"/>
        <end position="24"/>
    </location>
</feature>
<dbReference type="Pfam" id="PF00174">
    <property type="entry name" value="Oxidored_molyb"/>
    <property type="match status" value="1"/>
</dbReference>
<dbReference type="AlphaFoldDB" id="A0A4R5UP93"/>
<dbReference type="PANTHER" id="PTHR43032">
    <property type="entry name" value="PROTEIN-METHIONINE-SULFOXIDE REDUCTASE"/>
    <property type="match status" value="1"/>
</dbReference>
<evidence type="ECO:0000256" key="1">
    <source>
        <dbReference type="SAM" id="MobiDB-lite"/>
    </source>
</evidence>
<organism evidence="3 4">
    <name type="scientific">Rhizobium deserti</name>
    <dbReference type="NCBI Taxonomy" id="2547961"/>
    <lineage>
        <taxon>Bacteria</taxon>
        <taxon>Pseudomonadati</taxon>
        <taxon>Pseudomonadota</taxon>
        <taxon>Alphaproteobacteria</taxon>
        <taxon>Hyphomicrobiales</taxon>
        <taxon>Rhizobiaceae</taxon>
        <taxon>Rhizobium/Agrobacterium group</taxon>
        <taxon>Rhizobium</taxon>
    </lineage>
</organism>
<dbReference type="InterPro" id="IPR036374">
    <property type="entry name" value="OxRdtase_Mopterin-bd_sf"/>
</dbReference>
<dbReference type="Gene3D" id="3.90.420.10">
    <property type="entry name" value="Oxidoreductase, molybdopterin-binding domain"/>
    <property type="match status" value="1"/>
</dbReference>
<dbReference type="OrthoDB" id="9778777at2"/>
<feature type="compositionally biased region" description="Polar residues" evidence="1">
    <location>
        <begin position="11"/>
        <end position="24"/>
    </location>
</feature>
<dbReference type="EMBL" id="SMTL01000001">
    <property type="protein sequence ID" value="TDK39628.1"/>
    <property type="molecule type" value="Genomic_DNA"/>
</dbReference>
<dbReference type="SUPFAM" id="SSF56524">
    <property type="entry name" value="Oxidoreductase molybdopterin-binding domain"/>
    <property type="match status" value="1"/>
</dbReference>
<name>A0A4R5UP93_9HYPH</name>
<evidence type="ECO:0000259" key="2">
    <source>
        <dbReference type="Pfam" id="PF00174"/>
    </source>
</evidence>
<accession>A0A4R5UP93</accession>
<gene>
    <name evidence="3" type="ORF">E2F50_05855</name>
</gene>
<dbReference type="Proteomes" id="UP000295238">
    <property type="component" value="Unassembled WGS sequence"/>
</dbReference>
<reference evidence="3 4" key="1">
    <citation type="submission" date="2019-03" db="EMBL/GenBank/DDBJ databases">
        <title>Rhizobium sp. nov., an bacterium isolated from biocrust in Mu Us Desert.</title>
        <authorList>
            <person name="Lixiong L."/>
        </authorList>
    </citation>
    <scope>NUCLEOTIDE SEQUENCE [LARGE SCALE GENOMIC DNA]</scope>
    <source>
        <strain evidence="3 4">SPY-1</strain>
    </source>
</reference>
<comment type="caution">
    <text evidence="3">The sequence shown here is derived from an EMBL/GenBank/DDBJ whole genome shotgun (WGS) entry which is preliminary data.</text>
</comment>
<proteinExistence type="predicted"/>
<sequence>MADDIHPEDQQAAQNGQSADSKLTLTKRKWAEAGKFLTGRITRPETDRLPPGQHLVKNWPVLDLGQQPRVSPAQWKLDVRGLVNHPMTFDWAALQALPQSEIRSDIHCVTTWSRYDNNWKGVSTRDFLDAVDPKPEAVAVMLTSYDGYTTNLLLPDFAVADAIIVTAWEGKPLTEEHGGPVRLVVPHLYFWKSAKWLHRIDFLDRDQAGFWEKNGYHMRGDPWAEERYSDD</sequence>
<evidence type="ECO:0000313" key="4">
    <source>
        <dbReference type="Proteomes" id="UP000295238"/>
    </source>
</evidence>
<dbReference type="CDD" id="cd02109">
    <property type="entry name" value="arch_bact_SO_family_Moco"/>
    <property type="match status" value="1"/>
</dbReference>
<dbReference type="PANTHER" id="PTHR43032:SF4">
    <property type="entry name" value="OXIDOREDUCTASE MOLYBDOPTERIN-BINDING DOMAIN-CONTAINING PROTEIN"/>
    <property type="match status" value="1"/>
</dbReference>
<keyword evidence="4" id="KW-1185">Reference proteome</keyword>
<dbReference type="InterPro" id="IPR000572">
    <property type="entry name" value="OxRdtase_Mopterin-bd_dom"/>
</dbReference>
<evidence type="ECO:0000313" key="3">
    <source>
        <dbReference type="EMBL" id="TDK39628.1"/>
    </source>
</evidence>
<feature type="domain" description="Oxidoreductase molybdopterin-binding" evidence="2">
    <location>
        <begin position="66"/>
        <end position="211"/>
    </location>
</feature>
<dbReference type="RefSeq" id="WP_133315073.1">
    <property type="nucleotide sequence ID" value="NZ_SMTL01000001.1"/>
</dbReference>
<protein>
    <submittedName>
        <fullName evidence="3">Sulfite oxidase-like oxidoreductase</fullName>
    </submittedName>
</protein>